<feature type="coiled-coil region" evidence="1">
    <location>
        <begin position="57"/>
        <end position="98"/>
    </location>
</feature>
<name>A0A836J7C6_9HYME</name>
<comment type="caution">
    <text evidence="3">The sequence shown here is derived from an EMBL/GenBank/DDBJ whole genome shotgun (WGS) entry which is preliminary data.</text>
</comment>
<proteinExistence type="predicted"/>
<keyword evidence="1" id="KW-0175">Coiled coil</keyword>
<evidence type="ECO:0000256" key="1">
    <source>
        <dbReference type="SAM" id="Coils"/>
    </source>
</evidence>
<reference evidence="3" key="1">
    <citation type="submission" date="2020-02" db="EMBL/GenBank/DDBJ databases">
        <title>Relaxed selection underlies rapid genomic changes in the transitions from sociality to social parasitism in ants.</title>
        <authorList>
            <person name="Bi X."/>
        </authorList>
    </citation>
    <scope>NUCLEOTIDE SEQUENCE</scope>
    <source>
        <strain evidence="3">BGI-DK2013a</strain>
        <tissue evidence="3">Whole body</tissue>
    </source>
</reference>
<feature type="compositionally biased region" description="Basic and acidic residues" evidence="2">
    <location>
        <begin position="1"/>
        <end position="11"/>
    </location>
</feature>
<feature type="non-terminal residue" evidence="3">
    <location>
        <position position="101"/>
    </location>
</feature>
<sequence>MYELSPCHHNDLPNNRNGADVEKAKRKVESDLKLTQETIAYLKRNKKEIDPSKIIQRKDNESLIKKLRKQIRELQSRIEELEEEYNKINQEKKNIFLKFLV</sequence>
<evidence type="ECO:0000256" key="2">
    <source>
        <dbReference type="SAM" id="MobiDB-lite"/>
    </source>
</evidence>
<organism evidence="3 4">
    <name type="scientific">Acromyrmex insinuator</name>
    <dbReference type="NCBI Taxonomy" id="230686"/>
    <lineage>
        <taxon>Eukaryota</taxon>
        <taxon>Metazoa</taxon>
        <taxon>Ecdysozoa</taxon>
        <taxon>Arthropoda</taxon>
        <taxon>Hexapoda</taxon>
        <taxon>Insecta</taxon>
        <taxon>Pterygota</taxon>
        <taxon>Neoptera</taxon>
        <taxon>Endopterygota</taxon>
        <taxon>Hymenoptera</taxon>
        <taxon>Apocrita</taxon>
        <taxon>Aculeata</taxon>
        <taxon>Formicoidea</taxon>
        <taxon>Formicidae</taxon>
        <taxon>Myrmicinae</taxon>
        <taxon>Acromyrmex</taxon>
    </lineage>
</organism>
<keyword evidence="4" id="KW-1185">Reference proteome</keyword>
<dbReference type="Proteomes" id="UP000667349">
    <property type="component" value="Unassembled WGS sequence"/>
</dbReference>
<dbReference type="EMBL" id="JAANHZ010000786">
    <property type="protein sequence ID" value="KAG5307021.1"/>
    <property type="molecule type" value="Genomic_DNA"/>
</dbReference>
<evidence type="ECO:0000313" key="3">
    <source>
        <dbReference type="EMBL" id="KAG5307021.1"/>
    </source>
</evidence>
<feature type="non-terminal residue" evidence="3">
    <location>
        <position position="1"/>
    </location>
</feature>
<gene>
    <name evidence="3" type="primary">Mhc_2</name>
    <name evidence="3" type="ORF">G6Z75_0009946</name>
</gene>
<accession>A0A836J7C6</accession>
<protein>
    <submittedName>
        <fullName evidence="3">MYSA protein</fullName>
    </submittedName>
</protein>
<evidence type="ECO:0000313" key="4">
    <source>
        <dbReference type="Proteomes" id="UP000667349"/>
    </source>
</evidence>
<dbReference type="AlphaFoldDB" id="A0A836J7C6"/>
<feature type="region of interest" description="Disordered" evidence="2">
    <location>
        <begin position="1"/>
        <end position="24"/>
    </location>
</feature>